<dbReference type="AlphaFoldDB" id="A0A127Z6D8"/>
<reference evidence="2" key="1">
    <citation type="submission" date="2014-06" db="EMBL/GenBank/DDBJ databases">
        <authorList>
            <person name="Ju J."/>
            <person name="Zhang J."/>
        </authorList>
    </citation>
    <scope>NUCLEOTIDE SEQUENCE</scope>
    <source>
        <strain evidence="2">SscI8</strain>
    </source>
</reference>
<feature type="region of interest" description="Disordered" evidence="1">
    <location>
        <begin position="1"/>
        <end position="22"/>
    </location>
</feature>
<accession>A0A127Z6D8</accession>
<organism evidence="2">
    <name type="scientific">Sporisorium scitamineum</name>
    <dbReference type="NCBI Taxonomy" id="49012"/>
    <lineage>
        <taxon>Eukaryota</taxon>
        <taxon>Fungi</taxon>
        <taxon>Dikarya</taxon>
        <taxon>Basidiomycota</taxon>
        <taxon>Ustilaginomycotina</taxon>
        <taxon>Ustilaginomycetes</taxon>
        <taxon>Ustilaginales</taxon>
        <taxon>Ustilaginaceae</taxon>
        <taxon>Sporisorium</taxon>
    </lineage>
</organism>
<sequence length="122" mass="13329">MSMALRGGQSHVADRLDPDDEQGGLQDTPNYCTCLVVLWTCVNLRGRLSVIRDASPCVGGLASIVGRRWRLQAQIAKIMRMIDKLGDLHVDRVPGSAREVAKAGGFKLRRAVRASSRAGSKW</sequence>
<proteinExistence type="predicted"/>
<evidence type="ECO:0000313" key="2">
    <source>
        <dbReference type="EMBL" id="CDR88733.1"/>
    </source>
</evidence>
<gene>
    <name evidence="2" type="ORF">SPSC_05565</name>
</gene>
<evidence type="ECO:0000256" key="1">
    <source>
        <dbReference type="SAM" id="MobiDB-lite"/>
    </source>
</evidence>
<name>A0A127Z6D8_9BASI</name>
<protein>
    <submittedName>
        <fullName evidence="2">Uncharacterized protein</fullName>
    </submittedName>
</protein>
<dbReference type="EMBL" id="LK056687">
    <property type="protein sequence ID" value="CDR88733.1"/>
    <property type="molecule type" value="Genomic_DNA"/>
</dbReference>